<dbReference type="AlphaFoldDB" id="A0A165WDS4"/>
<feature type="domain" description="Nephrocystin 3-like N-terminal" evidence="2">
    <location>
        <begin position="23"/>
        <end position="141"/>
    </location>
</feature>
<dbReference type="OrthoDB" id="3269932at2759"/>
<organism evidence="3 4">
    <name type="scientific">Sistotremastrum suecicum HHB10207 ss-3</name>
    <dbReference type="NCBI Taxonomy" id="1314776"/>
    <lineage>
        <taxon>Eukaryota</taxon>
        <taxon>Fungi</taxon>
        <taxon>Dikarya</taxon>
        <taxon>Basidiomycota</taxon>
        <taxon>Agaricomycotina</taxon>
        <taxon>Agaricomycetes</taxon>
        <taxon>Sistotremastrales</taxon>
        <taxon>Sistotremastraceae</taxon>
        <taxon>Sistotremastrum</taxon>
    </lineage>
</organism>
<evidence type="ECO:0000256" key="1">
    <source>
        <dbReference type="ARBA" id="ARBA00022737"/>
    </source>
</evidence>
<evidence type="ECO:0000259" key="2">
    <source>
        <dbReference type="Pfam" id="PF24883"/>
    </source>
</evidence>
<dbReference type="EMBL" id="KV428966">
    <property type="protein sequence ID" value="KZT31028.1"/>
    <property type="molecule type" value="Genomic_DNA"/>
</dbReference>
<accession>A0A165WDS4</accession>
<keyword evidence="4" id="KW-1185">Reference proteome</keyword>
<feature type="non-terminal residue" evidence="3">
    <location>
        <position position="1"/>
    </location>
</feature>
<proteinExistence type="predicted"/>
<dbReference type="InterPro" id="IPR056884">
    <property type="entry name" value="NPHP3-like_N"/>
</dbReference>
<dbReference type="SUPFAM" id="SSF52540">
    <property type="entry name" value="P-loop containing nucleoside triphosphate hydrolases"/>
    <property type="match status" value="1"/>
</dbReference>
<evidence type="ECO:0000313" key="3">
    <source>
        <dbReference type="EMBL" id="KZT31028.1"/>
    </source>
</evidence>
<name>A0A165WDS4_9AGAM</name>
<dbReference type="Pfam" id="PF24883">
    <property type="entry name" value="NPHP3_N"/>
    <property type="match status" value="1"/>
</dbReference>
<sequence>KCLLGTRKTIIKEIMEWAVHVERDNASSSNVFWLSGVAGSGKTSIAHTISELCASMGLLGSSFFFKHDEAGRNELMMMLSTMIVDLAAFNPKIAEVIHKVITLNPSMTEVQRYFCDLILKSIRDSGYSNPILLVLDAFDDC</sequence>
<dbReference type="Gene3D" id="3.40.50.300">
    <property type="entry name" value="P-loop containing nucleotide triphosphate hydrolases"/>
    <property type="match status" value="1"/>
</dbReference>
<feature type="non-terminal residue" evidence="3">
    <location>
        <position position="141"/>
    </location>
</feature>
<dbReference type="InterPro" id="IPR027417">
    <property type="entry name" value="P-loop_NTPase"/>
</dbReference>
<evidence type="ECO:0000313" key="4">
    <source>
        <dbReference type="Proteomes" id="UP000076798"/>
    </source>
</evidence>
<dbReference type="Proteomes" id="UP000076798">
    <property type="component" value="Unassembled WGS sequence"/>
</dbReference>
<keyword evidence="1" id="KW-0677">Repeat</keyword>
<gene>
    <name evidence="3" type="ORF">SISSUDRAFT_964957</name>
</gene>
<reference evidence="3 4" key="1">
    <citation type="journal article" date="2016" name="Mol. Biol. Evol.">
        <title>Comparative Genomics of Early-Diverging Mushroom-Forming Fungi Provides Insights into the Origins of Lignocellulose Decay Capabilities.</title>
        <authorList>
            <person name="Nagy L.G."/>
            <person name="Riley R."/>
            <person name="Tritt A."/>
            <person name="Adam C."/>
            <person name="Daum C."/>
            <person name="Floudas D."/>
            <person name="Sun H."/>
            <person name="Yadav J.S."/>
            <person name="Pangilinan J."/>
            <person name="Larsson K.H."/>
            <person name="Matsuura K."/>
            <person name="Barry K."/>
            <person name="Labutti K."/>
            <person name="Kuo R."/>
            <person name="Ohm R.A."/>
            <person name="Bhattacharya S.S."/>
            <person name="Shirouzu T."/>
            <person name="Yoshinaga Y."/>
            <person name="Martin F.M."/>
            <person name="Grigoriev I.V."/>
            <person name="Hibbett D.S."/>
        </authorList>
    </citation>
    <scope>NUCLEOTIDE SEQUENCE [LARGE SCALE GENOMIC DNA]</scope>
    <source>
        <strain evidence="3 4">HHB10207 ss-3</strain>
    </source>
</reference>
<protein>
    <recommendedName>
        <fullName evidence="2">Nephrocystin 3-like N-terminal domain-containing protein</fullName>
    </recommendedName>
</protein>